<dbReference type="InterPro" id="IPR000757">
    <property type="entry name" value="Beta-glucanase-like"/>
</dbReference>
<proteinExistence type="predicted"/>
<reference evidence="5" key="1">
    <citation type="submission" date="2023-03" db="EMBL/GenBank/DDBJ databases">
        <title>Massive genome expansion in bonnet fungi (Mycena s.s.) driven by repeated elements and novel gene families across ecological guilds.</title>
        <authorList>
            <consortium name="Lawrence Berkeley National Laboratory"/>
            <person name="Harder C.B."/>
            <person name="Miyauchi S."/>
            <person name="Viragh M."/>
            <person name="Kuo A."/>
            <person name="Thoen E."/>
            <person name="Andreopoulos B."/>
            <person name="Lu D."/>
            <person name="Skrede I."/>
            <person name="Drula E."/>
            <person name="Henrissat B."/>
            <person name="Morin E."/>
            <person name="Kohler A."/>
            <person name="Barry K."/>
            <person name="LaButti K."/>
            <person name="Morin E."/>
            <person name="Salamov A."/>
            <person name="Lipzen A."/>
            <person name="Mereny Z."/>
            <person name="Hegedus B."/>
            <person name="Baldrian P."/>
            <person name="Stursova M."/>
            <person name="Weitz H."/>
            <person name="Taylor A."/>
            <person name="Grigoriev I.V."/>
            <person name="Nagy L.G."/>
            <person name="Martin F."/>
            <person name="Kauserud H."/>
        </authorList>
    </citation>
    <scope>NUCLEOTIDE SEQUENCE</scope>
    <source>
        <strain evidence="5">CBHHK173m</strain>
    </source>
</reference>
<dbReference type="InterPro" id="IPR013320">
    <property type="entry name" value="ConA-like_dom_sf"/>
</dbReference>
<dbReference type="Proteomes" id="UP001222325">
    <property type="component" value="Unassembled WGS sequence"/>
</dbReference>
<evidence type="ECO:0000256" key="2">
    <source>
        <dbReference type="ARBA" id="ARBA00022801"/>
    </source>
</evidence>
<keyword evidence="3" id="KW-0326">Glycosidase</keyword>
<dbReference type="GO" id="GO:0004553">
    <property type="term" value="F:hydrolase activity, hydrolyzing O-glycosyl compounds"/>
    <property type="evidence" value="ECO:0007669"/>
    <property type="project" value="InterPro"/>
</dbReference>
<dbReference type="PROSITE" id="PS51762">
    <property type="entry name" value="GH16_2"/>
    <property type="match status" value="1"/>
</dbReference>
<dbReference type="PANTHER" id="PTHR10963:SF22">
    <property type="entry name" value="GLYCOSIDASE CRH2-RELATED"/>
    <property type="match status" value="1"/>
</dbReference>
<evidence type="ECO:0000256" key="1">
    <source>
        <dbReference type="ARBA" id="ARBA00022729"/>
    </source>
</evidence>
<evidence type="ECO:0000256" key="3">
    <source>
        <dbReference type="ARBA" id="ARBA00023295"/>
    </source>
</evidence>
<dbReference type="Pfam" id="PF00722">
    <property type="entry name" value="Glyco_hydro_16"/>
    <property type="match status" value="1"/>
</dbReference>
<protein>
    <submittedName>
        <fullName evidence="5">Glycoside hydrolase family 16 protein</fullName>
    </submittedName>
</protein>
<dbReference type="GO" id="GO:0005975">
    <property type="term" value="P:carbohydrate metabolic process"/>
    <property type="evidence" value="ECO:0007669"/>
    <property type="project" value="InterPro"/>
</dbReference>
<dbReference type="SUPFAM" id="SSF49899">
    <property type="entry name" value="Concanavalin A-like lectins/glucanases"/>
    <property type="match status" value="1"/>
</dbReference>
<comment type="caution">
    <text evidence="5">The sequence shown here is derived from an EMBL/GenBank/DDBJ whole genome shotgun (WGS) entry which is preliminary data.</text>
</comment>
<dbReference type="AlphaFoldDB" id="A0AAD6U549"/>
<keyword evidence="6" id="KW-1185">Reference proteome</keyword>
<feature type="domain" description="GH16" evidence="4">
    <location>
        <begin position="54"/>
        <end position="278"/>
    </location>
</feature>
<evidence type="ECO:0000313" key="6">
    <source>
        <dbReference type="Proteomes" id="UP001222325"/>
    </source>
</evidence>
<dbReference type="Gene3D" id="2.60.120.200">
    <property type="match status" value="1"/>
</dbReference>
<dbReference type="InterPro" id="IPR050546">
    <property type="entry name" value="Glycosyl_Hydrlase_16"/>
</dbReference>
<dbReference type="GO" id="GO:0009277">
    <property type="term" value="C:fungal-type cell wall"/>
    <property type="evidence" value="ECO:0007669"/>
    <property type="project" value="TreeGrafter"/>
</dbReference>
<dbReference type="PANTHER" id="PTHR10963">
    <property type="entry name" value="GLYCOSYL HYDROLASE-RELATED"/>
    <property type="match status" value="1"/>
</dbReference>
<sequence>MQLGRYRFDQMSYHMTVSFCVFNSSMFPAMHISSVLALTFFLWVNLCGASEHSSRADARCQPLQARFSDAPSSFNSYFTPISPEGSYSVTDAGLEMYLFKPDGRVTKSAGANDRLGNGATINSTFTLSAGKVTIQMSAPTVAGVITAAILIGDSSSDEIDVELVCGEPNSWQTNLFVPDPRNAKPEYGVFSSKEGVNNIAALHAYSIDVSAERIVWSLDGRVVRTLPKDQCTKNGFSHFPTHTMRVQLGIWDASSPAGTAAWGKGPIDWSRAPDRVTAVVKSITVECD</sequence>
<gene>
    <name evidence="5" type="ORF">B0H15DRAFT_835467</name>
</gene>
<organism evidence="5 6">
    <name type="scientific">Mycena belliarum</name>
    <dbReference type="NCBI Taxonomy" id="1033014"/>
    <lineage>
        <taxon>Eukaryota</taxon>
        <taxon>Fungi</taxon>
        <taxon>Dikarya</taxon>
        <taxon>Basidiomycota</taxon>
        <taxon>Agaricomycotina</taxon>
        <taxon>Agaricomycetes</taxon>
        <taxon>Agaricomycetidae</taxon>
        <taxon>Agaricales</taxon>
        <taxon>Marasmiineae</taxon>
        <taxon>Mycenaceae</taxon>
        <taxon>Mycena</taxon>
    </lineage>
</organism>
<evidence type="ECO:0000313" key="5">
    <source>
        <dbReference type="EMBL" id="KAJ7091321.1"/>
    </source>
</evidence>
<dbReference type="GO" id="GO:0016757">
    <property type="term" value="F:glycosyltransferase activity"/>
    <property type="evidence" value="ECO:0007669"/>
    <property type="project" value="TreeGrafter"/>
</dbReference>
<name>A0AAD6U549_9AGAR</name>
<keyword evidence="2 5" id="KW-0378">Hydrolase</keyword>
<accession>A0AAD6U549</accession>
<keyword evidence="1" id="KW-0732">Signal</keyword>
<dbReference type="GO" id="GO:0031505">
    <property type="term" value="P:fungal-type cell wall organization"/>
    <property type="evidence" value="ECO:0007669"/>
    <property type="project" value="TreeGrafter"/>
</dbReference>
<evidence type="ECO:0000259" key="4">
    <source>
        <dbReference type="PROSITE" id="PS51762"/>
    </source>
</evidence>
<dbReference type="EMBL" id="JARJCN010000020">
    <property type="protein sequence ID" value="KAJ7091321.1"/>
    <property type="molecule type" value="Genomic_DNA"/>
</dbReference>